<comment type="caution">
    <text evidence="2">The sequence shown here is derived from an EMBL/GenBank/DDBJ whole genome shotgun (WGS) entry which is preliminary data.</text>
</comment>
<dbReference type="Proteomes" id="UP000034694">
    <property type="component" value="Unassembled WGS sequence"/>
</dbReference>
<evidence type="ECO:0000313" key="2">
    <source>
        <dbReference type="EMBL" id="KKU97711.1"/>
    </source>
</evidence>
<dbReference type="Gene3D" id="3.90.79.10">
    <property type="entry name" value="Nucleoside Triphosphate Pyrophosphohydrolase"/>
    <property type="match status" value="1"/>
</dbReference>
<gene>
    <name evidence="2" type="ORF">UY28_C0016G0020</name>
</gene>
<protein>
    <recommendedName>
        <fullName evidence="1">Nudix hydrolase domain-containing protein</fullName>
    </recommendedName>
</protein>
<evidence type="ECO:0000313" key="3">
    <source>
        <dbReference type="Proteomes" id="UP000034694"/>
    </source>
</evidence>
<dbReference type="InterPro" id="IPR015797">
    <property type="entry name" value="NUDIX_hydrolase-like_dom_sf"/>
</dbReference>
<organism evidence="2 3">
    <name type="scientific">Candidatus Amesbacteria bacterium GW2011_GWB1_48_13</name>
    <dbReference type="NCBI Taxonomy" id="1618362"/>
    <lineage>
        <taxon>Bacteria</taxon>
        <taxon>Candidatus Amesiibacteriota</taxon>
    </lineage>
</organism>
<evidence type="ECO:0000259" key="1">
    <source>
        <dbReference type="PROSITE" id="PS51462"/>
    </source>
</evidence>
<reference evidence="2 3" key="1">
    <citation type="journal article" date="2015" name="Nature">
        <title>rRNA introns, odd ribosomes, and small enigmatic genomes across a large radiation of phyla.</title>
        <authorList>
            <person name="Brown C.T."/>
            <person name="Hug L.A."/>
            <person name="Thomas B.C."/>
            <person name="Sharon I."/>
            <person name="Castelle C.J."/>
            <person name="Singh A."/>
            <person name="Wilkins M.J."/>
            <person name="Williams K.H."/>
            <person name="Banfield J.F."/>
        </authorList>
    </citation>
    <scope>NUCLEOTIDE SEQUENCE [LARGE SCALE GENOMIC DNA]</scope>
</reference>
<dbReference type="EMBL" id="LCPK01000016">
    <property type="protein sequence ID" value="KKU97711.1"/>
    <property type="molecule type" value="Genomic_DNA"/>
</dbReference>
<accession>A0A0G1UUK0</accession>
<name>A0A0G1UUK0_9BACT</name>
<dbReference type="AlphaFoldDB" id="A0A0G1UUK0"/>
<sequence length="167" mass="19009">MAYTFTILQKAFITNPRWQVLIQKLPRQSGASSDLYDLPGGKLAYEESLRESLNSAVNMETGLILTTVSVPLNVTTYLDWIDRSQQIVRIIYLCISEGQLNPGDKTREYLWIDSSQYSQYLFPDEGYKKAFETYSTHSQLASSEFLGLGILSDTTQYLRSKKTTPLI</sequence>
<dbReference type="SUPFAM" id="SSF55811">
    <property type="entry name" value="Nudix"/>
    <property type="match status" value="1"/>
</dbReference>
<dbReference type="InterPro" id="IPR000086">
    <property type="entry name" value="NUDIX_hydrolase_dom"/>
</dbReference>
<dbReference type="PROSITE" id="PS51462">
    <property type="entry name" value="NUDIX"/>
    <property type="match status" value="1"/>
</dbReference>
<feature type="domain" description="Nudix hydrolase" evidence="1">
    <location>
        <begin position="2"/>
        <end position="135"/>
    </location>
</feature>
<proteinExistence type="predicted"/>